<sequence length="139" mass="16439">MSWLQQKLRETLEQGEQIHCADCDNPFGSKVIKREDSERVVCEGCYSRHVMGNLSNSEHNHIASAMFRWILDDMADFHARTVKNSENGFIDHADENYTKEKIALYFKLYPSPYTEEELWEMSKIRRREEINRFVTMTQG</sequence>
<reference evidence="1 2" key="1">
    <citation type="submission" date="2023-07" db="EMBL/GenBank/DDBJ databases">
        <title>Genomic Encyclopedia of Type Strains, Phase IV (KMG-IV): sequencing the most valuable type-strain genomes for metagenomic binning, comparative biology and taxonomic classification.</title>
        <authorList>
            <person name="Goeker M."/>
        </authorList>
    </citation>
    <scope>NUCLEOTIDE SEQUENCE [LARGE SCALE GENOMIC DNA]</scope>
    <source>
        <strain evidence="1 2">DSM 46876</strain>
    </source>
</reference>
<dbReference type="Proteomes" id="UP001238450">
    <property type="component" value="Unassembled WGS sequence"/>
</dbReference>
<comment type="caution">
    <text evidence="1">The sequence shown here is derived from an EMBL/GenBank/DDBJ whole genome shotgun (WGS) entry which is preliminary data.</text>
</comment>
<evidence type="ECO:0000313" key="1">
    <source>
        <dbReference type="EMBL" id="MDQ0418780.1"/>
    </source>
</evidence>
<dbReference type="AlphaFoldDB" id="A0AAJ1WTG1"/>
<organism evidence="1 2">
    <name type="scientific">Croceifilum oryzae</name>
    <dbReference type="NCBI Taxonomy" id="1553429"/>
    <lineage>
        <taxon>Bacteria</taxon>
        <taxon>Bacillati</taxon>
        <taxon>Bacillota</taxon>
        <taxon>Bacilli</taxon>
        <taxon>Bacillales</taxon>
        <taxon>Thermoactinomycetaceae</taxon>
        <taxon>Croceifilum</taxon>
    </lineage>
</organism>
<dbReference type="RefSeq" id="WP_307254715.1">
    <property type="nucleotide sequence ID" value="NZ_JAUSUV010000017.1"/>
</dbReference>
<protein>
    <submittedName>
        <fullName evidence="1">RNA recognition motif-containing protein</fullName>
    </submittedName>
</protein>
<evidence type="ECO:0000313" key="2">
    <source>
        <dbReference type="Proteomes" id="UP001238450"/>
    </source>
</evidence>
<keyword evidence="2" id="KW-1185">Reference proteome</keyword>
<name>A0AAJ1WTG1_9BACL</name>
<dbReference type="EMBL" id="JAUSUV010000017">
    <property type="protein sequence ID" value="MDQ0418780.1"/>
    <property type="molecule type" value="Genomic_DNA"/>
</dbReference>
<proteinExistence type="predicted"/>
<gene>
    <name evidence="1" type="ORF">J2Z48_002984</name>
</gene>
<accession>A0AAJ1WTG1</accession>